<evidence type="ECO:0000313" key="5">
    <source>
        <dbReference type="Proteomes" id="UP000317778"/>
    </source>
</evidence>
<evidence type="ECO:0000256" key="2">
    <source>
        <dbReference type="PROSITE-ProRule" id="PRU00169"/>
    </source>
</evidence>
<protein>
    <submittedName>
        <fullName evidence="4">Response regulator</fullName>
    </submittedName>
</protein>
<evidence type="ECO:0000256" key="1">
    <source>
        <dbReference type="ARBA" id="ARBA00022553"/>
    </source>
</evidence>
<name>A0A532V8J2_UNCT6</name>
<sequence length="504" mass="58558">MRILWIDDEIELLKPHIYSLKERGYEVDTANNGPDGLELVKKRDYDLVLLDEIMPGMDGIETLSAIRVESEDVLVAIVTKSEEEELVDSAFARLADDFIIKPITPTQLGSAIKRLLERKRLVRDNLSREYSQELMRAEIPTDWEGWVQAYRRDVRWELRFKRFGDEGLRDLGDEQRGQMRREFSLYIEENYPRWLKEGGGPGLSPRVLSQHVFPLLREGKEVVFLLFDCMRLDQFLVILPFFKEFFDSHLEYTCSILPTATPYARNAIFAGLYPQEIAERFPHYWVWNQHGQNRHEKELLSEFLKRERVSASIIYRKAFRGQDASRDAESIISRKEKFRVFVLNFLDVLIHSVKPDSLLEELAPSDYALVDVTRSWFANSIFPPLLETLAERGVTVVLTTDHGFLRVAHPTIIKGGREISANLRYKYGPALTVNPKDAVSLSDPRVYKLPRFPRPTNFVIAKRDCYFIYPTKPKEYEAQYKHTLQHGGISPEEMILPLGIFTPK</sequence>
<dbReference type="PANTHER" id="PTHR44591:SF3">
    <property type="entry name" value="RESPONSE REGULATORY DOMAIN-CONTAINING PROTEIN"/>
    <property type="match status" value="1"/>
</dbReference>
<dbReference type="Pfam" id="PF00072">
    <property type="entry name" value="Response_reg"/>
    <property type="match status" value="1"/>
</dbReference>
<dbReference type="InterPro" id="IPR050595">
    <property type="entry name" value="Bact_response_regulator"/>
</dbReference>
<dbReference type="GO" id="GO:0000160">
    <property type="term" value="P:phosphorelay signal transduction system"/>
    <property type="evidence" value="ECO:0007669"/>
    <property type="project" value="InterPro"/>
</dbReference>
<dbReference type="Proteomes" id="UP000317778">
    <property type="component" value="Unassembled WGS sequence"/>
</dbReference>
<dbReference type="Gene3D" id="3.40.50.2300">
    <property type="match status" value="1"/>
</dbReference>
<evidence type="ECO:0000259" key="3">
    <source>
        <dbReference type="PROSITE" id="PS50110"/>
    </source>
</evidence>
<keyword evidence="1 2" id="KW-0597">Phosphoprotein</keyword>
<organism evidence="4 5">
    <name type="scientific">candidate division TA06 bacterium B3_TA06</name>
    <dbReference type="NCBI Taxonomy" id="2012487"/>
    <lineage>
        <taxon>Bacteria</taxon>
        <taxon>Bacteria division TA06</taxon>
    </lineage>
</organism>
<gene>
    <name evidence="4" type="ORF">CEE36_04020</name>
</gene>
<dbReference type="AlphaFoldDB" id="A0A532V8J2"/>
<dbReference type="InterPro" id="IPR011006">
    <property type="entry name" value="CheY-like_superfamily"/>
</dbReference>
<comment type="caution">
    <text evidence="4">The sequence shown here is derived from an EMBL/GenBank/DDBJ whole genome shotgun (WGS) entry which is preliminary data.</text>
</comment>
<reference evidence="4 5" key="1">
    <citation type="submission" date="2017-06" db="EMBL/GenBank/DDBJ databases">
        <title>Novel microbial phyla capable of carbon fixation and sulfur reduction in deep-sea sediments.</title>
        <authorList>
            <person name="Huang J."/>
            <person name="Baker B."/>
            <person name="Wang Y."/>
        </authorList>
    </citation>
    <scope>NUCLEOTIDE SEQUENCE [LARGE SCALE GENOMIC DNA]</scope>
    <source>
        <strain evidence="4">B3_TA06</strain>
    </source>
</reference>
<dbReference type="Pfam" id="PF08665">
    <property type="entry name" value="PglZ"/>
    <property type="match status" value="1"/>
</dbReference>
<dbReference type="PROSITE" id="PS50110">
    <property type="entry name" value="RESPONSE_REGULATORY"/>
    <property type="match status" value="1"/>
</dbReference>
<accession>A0A532V8J2</accession>
<dbReference type="SUPFAM" id="SSF53649">
    <property type="entry name" value="Alkaline phosphatase-like"/>
    <property type="match status" value="1"/>
</dbReference>
<dbReference type="InterPro" id="IPR001789">
    <property type="entry name" value="Sig_transdc_resp-reg_receiver"/>
</dbReference>
<feature type="domain" description="Response regulatory" evidence="3">
    <location>
        <begin position="2"/>
        <end position="116"/>
    </location>
</feature>
<dbReference type="SUPFAM" id="SSF52172">
    <property type="entry name" value="CheY-like"/>
    <property type="match status" value="1"/>
</dbReference>
<evidence type="ECO:0000313" key="4">
    <source>
        <dbReference type="EMBL" id="TKJ43509.1"/>
    </source>
</evidence>
<feature type="modified residue" description="4-aspartylphosphate" evidence="2">
    <location>
        <position position="51"/>
    </location>
</feature>
<dbReference type="SMART" id="SM00448">
    <property type="entry name" value="REC"/>
    <property type="match status" value="1"/>
</dbReference>
<dbReference type="CDD" id="cd00156">
    <property type="entry name" value="REC"/>
    <property type="match status" value="1"/>
</dbReference>
<dbReference type="InterPro" id="IPR017850">
    <property type="entry name" value="Alkaline_phosphatase_core_sf"/>
</dbReference>
<dbReference type="EMBL" id="NJBO01000004">
    <property type="protein sequence ID" value="TKJ43509.1"/>
    <property type="molecule type" value="Genomic_DNA"/>
</dbReference>
<proteinExistence type="predicted"/>
<dbReference type="PANTHER" id="PTHR44591">
    <property type="entry name" value="STRESS RESPONSE REGULATOR PROTEIN 1"/>
    <property type="match status" value="1"/>
</dbReference>
<dbReference type="Gene3D" id="3.40.720.10">
    <property type="entry name" value="Alkaline Phosphatase, subunit A"/>
    <property type="match status" value="1"/>
</dbReference>